<evidence type="ECO:0000313" key="1">
    <source>
        <dbReference type="EMBL" id="CAD7400325.1"/>
    </source>
</evidence>
<name>A0A7R9CPL5_TIMCR</name>
<reference evidence="1" key="1">
    <citation type="submission" date="2020-11" db="EMBL/GenBank/DDBJ databases">
        <authorList>
            <person name="Tran Van P."/>
        </authorList>
    </citation>
    <scope>NUCLEOTIDE SEQUENCE</scope>
</reference>
<proteinExistence type="predicted"/>
<protein>
    <submittedName>
        <fullName evidence="1">Uncharacterized protein</fullName>
    </submittedName>
</protein>
<sequence>MNGHLTARGGGNRPLASLGELFATKYTFVTESDNSVNRPDCRGLNPSQKCECKYKGLNLRCEVFRSISERRLESRTGPHFSLKRGRFVGGFVYFEDLEVRVLQPWSGDGMQPIYNNISFPFFFVPPLRMVAAAAEKAGEGRMALTKPKPTQAVDLTRSDRMSEHELSRVEVIGYEVQSQCLGNDPQADPD</sequence>
<gene>
    <name evidence="1" type="ORF">TCEB3V08_LOCUS5456</name>
</gene>
<dbReference type="EMBL" id="OC318048">
    <property type="protein sequence ID" value="CAD7400325.1"/>
    <property type="molecule type" value="Genomic_DNA"/>
</dbReference>
<organism evidence="1">
    <name type="scientific">Timema cristinae</name>
    <name type="common">Walking stick</name>
    <dbReference type="NCBI Taxonomy" id="61476"/>
    <lineage>
        <taxon>Eukaryota</taxon>
        <taxon>Metazoa</taxon>
        <taxon>Ecdysozoa</taxon>
        <taxon>Arthropoda</taxon>
        <taxon>Hexapoda</taxon>
        <taxon>Insecta</taxon>
        <taxon>Pterygota</taxon>
        <taxon>Neoptera</taxon>
        <taxon>Polyneoptera</taxon>
        <taxon>Phasmatodea</taxon>
        <taxon>Timematodea</taxon>
        <taxon>Timematoidea</taxon>
        <taxon>Timematidae</taxon>
        <taxon>Timema</taxon>
    </lineage>
</organism>
<accession>A0A7R9CPL5</accession>
<dbReference type="AlphaFoldDB" id="A0A7R9CPL5"/>